<sequence length="289" mass="31219">MWHDPSSAAARQVRAWRAEGRLAEAKLLRALADQPTAEWIGDQPRQKAHRVTESARASGRTPVLVGYHIPYRDCGNHSAGGAPDGAAYRRWARDLAAGIGDREALVILEPDAVAQVVDGCVPAELRGERLDLLRHAVVTLSGLPGTRVYLDAGNAGWVPDPARLVPSLQRAGIAYADGFALNVSNFHTTRASVDYGHRLSRHLDDAHFVIDTSRNGRGPAEDDGLGDTWCNPPGRAIGQPPTTRTGRPRVDAYLWIKRPGESDGTCRGGPPAGQWWPSYALELVRNVGG</sequence>
<dbReference type="InterPro" id="IPR036434">
    <property type="entry name" value="Beta_cellobiohydrolase_sf"/>
</dbReference>
<feature type="binding site" evidence="9">
    <location>
        <position position="257"/>
    </location>
    <ligand>
        <name>substrate</name>
    </ligand>
</feature>
<feature type="binding site" evidence="9">
    <location>
        <position position="39"/>
    </location>
    <ligand>
        <name>substrate</name>
    </ligand>
</feature>
<dbReference type="PIRSF" id="PIRSF001100">
    <property type="entry name" value="Beta_cellobiohydrolase"/>
    <property type="match status" value="1"/>
</dbReference>
<evidence type="ECO:0000256" key="12">
    <source>
        <dbReference type="SAM" id="MobiDB-lite"/>
    </source>
</evidence>
<dbReference type="PRINTS" id="PR00733">
    <property type="entry name" value="GLHYDRLASE6"/>
</dbReference>
<feature type="active site" description="Proton donor" evidence="8">
    <location>
        <position position="111"/>
    </location>
</feature>
<evidence type="ECO:0000256" key="1">
    <source>
        <dbReference type="ARBA" id="ARBA00022729"/>
    </source>
</evidence>
<name>A0A7H8NKC6_9ACTN</name>
<keyword evidence="4" id="KW-1015">Disulfide bond</keyword>
<dbReference type="PANTHER" id="PTHR34876">
    <property type="match status" value="1"/>
</dbReference>
<keyword evidence="2 11" id="KW-0378">Hydrolase</keyword>
<evidence type="ECO:0000313" key="13">
    <source>
        <dbReference type="EMBL" id="QKW54892.1"/>
    </source>
</evidence>
<evidence type="ECO:0000256" key="8">
    <source>
        <dbReference type="PIRSR" id="PIRSR001100-1"/>
    </source>
</evidence>
<dbReference type="InterPro" id="IPR016288">
    <property type="entry name" value="Beta_cellobiohydrolase"/>
</dbReference>
<dbReference type="AlphaFoldDB" id="A0A7H8NKC6"/>
<evidence type="ECO:0000256" key="4">
    <source>
        <dbReference type="ARBA" id="ARBA00023157"/>
    </source>
</evidence>
<feature type="active site" evidence="10">
    <location>
        <position position="73"/>
    </location>
</feature>
<evidence type="ECO:0000256" key="2">
    <source>
        <dbReference type="ARBA" id="ARBA00022801"/>
    </source>
</evidence>
<dbReference type="PROSITE" id="PS00655">
    <property type="entry name" value="GLYCOSYL_HYDROL_F6_1"/>
    <property type="match status" value="1"/>
</dbReference>
<comment type="similarity">
    <text evidence="11">Belongs to the glycosyl hydrolase family 6.</text>
</comment>
<evidence type="ECO:0000256" key="7">
    <source>
        <dbReference type="ARBA" id="ARBA00023326"/>
    </source>
</evidence>
<keyword evidence="1" id="KW-0732">Signal</keyword>
<dbReference type="Pfam" id="PF01341">
    <property type="entry name" value="Glyco_hydro_6"/>
    <property type="match status" value="1"/>
</dbReference>
<keyword evidence="5 11" id="KW-0119">Carbohydrate metabolism</keyword>
<protein>
    <recommendedName>
        <fullName evidence="11">Glucanase</fullName>
        <ecNumber evidence="11">3.2.1.-</ecNumber>
    </recommendedName>
</protein>
<gene>
    <name evidence="13" type="ORF">HUT08_30245</name>
</gene>
<keyword evidence="3 11" id="KW-0136">Cellulose degradation</keyword>
<organism evidence="13 14">
    <name type="scientific">Streptomyces buecherae</name>
    <dbReference type="NCBI Taxonomy" id="2763006"/>
    <lineage>
        <taxon>Bacteria</taxon>
        <taxon>Bacillati</taxon>
        <taxon>Actinomycetota</taxon>
        <taxon>Actinomycetes</taxon>
        <taxon>Kitasatosporales</taxon>
        <taxon>Streptomycetaceae</taxon>
        <taxon>Streptomyces</taxon>
    </lineage>
</organism>
<feature type="region of interest" description="Disordered" evidence="12">
    <location>
        <begin position="214"/>
        <end position="245"/>
    </location>
</feature>
<feature type="binding site" evidence="9">
    <location>
        <position position="185"/>
    </location>
    <ligand>
        <name>substrate</name>
    </ligand>
</feature>
<keyword evidence="6 11" id="KW-0326">Glycosidase</keyword>
<evidence type="ECO:0000313" key="14">
    <source>
        <dbReference type="Proteomes" id="UP000509303"/>
    </source>
</evidence>
<evidence type="ECO:0000256" key="11">
    <source>
        <dbReference type="RuleBase" id="RU361186"/>
    </source>
</evidence>
<dbReference type="Proteomes" id="UP000509303">
    <property type="component" value="Chromosome"/>
</dbReference>
<feature type="active site" description="Proton acceptor" evidence="8">
    <location>
        <position position="263"/>
    </location>
</feature>
<keyword evidence="7 11" id="KW-0624">Polysaccharide degradation</keyword>
<reference evidence="13 14" key="1">
    <citation type="submission" date="2020-06" db="EMBL/GenBank/DDBJ databases">
        <title>Genome mining for natural products.</title>
        <authorList>
            <person name="Zhang B."/>
            <person name="Shi J."/>
            <person name="Ge H."/>
        </authorList>
    </citation>
    <scope>NUCLEOTIDE SEQUENCE [LARGE SCALE GENOMIC DNA]</scope>
    <source>
        <strain evidence="13 14">NA00687</strain>
    </source>
</reference>
<dbReference type="GO" id="GO:0030245">
    <property type="term" value="P:cellulose catabolic process"/>
    <property type="evidence" value="ECO:0007669"/>
    <property type="project" value="UniProtKB-KW"/>
</dbReference>
<dbReference type="EMBL" id="CP054929">
    <property type="protein sequence ID" value="QKW54892.1"/>
    <property type="molecule type" value="Genomic_DNA"/>
</dbReference>
<evidence type="ECO:0000256" key="9">
    <source>
        <dbReference type="PIRSR" id="PIRSR001100-2"/>
    </source>
</evidence>
<dbReference type="Gene3D" id="3.20.20.40">
    <property type="entry name" value="1, 4-beta cellobiohydrolase"/>
    <property type="match status" value="1"/>
</dbReference>
<proteinExistence type="inferred from homology"/>
<feature type="binding site" evidence="9">
    <location>
        <position position="261"/>
    </location>
    <ligand>
        <name>substrate</name>
    </ligand>
</feature>
<feature type="binding site" evidence="9">
    <location>
        <position position="229"/>
    </location>
    <ligand>
        <name>substrate</name>
    </ligand>
</feature>
<evidence type="ECO:0000256" key="5">
    <source>
        <dbReference type="ARBA" id="ARBA00023277"/>
    </source>
</evidence>
<accession>A0A7H8NKC6</accession>
<evidence type="ECO:0000256" key="3">
    <source>
        <dbReference type="ARBA" id="ARBA00023001"/>
    </source>
</evidence>
<keyword evidence="14" id="KW-1185">Reference proteome</keyword>
<dbReference type="GO" id="GO:0004553">
    <property type="term" value="F:hydrolase activity, hydrolyzing O-glycosyl compounds"/>
    <property type="evidence" value="ECO:0007669"/>
    <property type="project" value="InterPro"/>
</dbReference>
<evidence type="ECO:0000256" key="10">
    <source>
        <dbReference type="PROSITE-ProRule" id="PRU10056"/>
    </source>
</evidence>
<dbReference type="EC" id="3.2.1.-" evidence="11"/>
<dbReference type="PANTHER" id="PTHR34876:SF4">
    <property type="entry name" value="1,4-BETA-D-GLUCAN CELLOBIOHYDROLASE C-RELATED"/>
    <property type="match status" value="1"/>
</dbReference>
<dbReference type="InterPro" id="IPR001524">
    <property type="entry name" value="Glyco_hydro_6_CS"/>
</dbReference>
<feature type="binding site" evidence="9">
    <location>
        <position position="157"/>
    </location>
    <ligand>
        <name>substrate</name>
    </ligand>
</feature>
<dbReference type="SUPFAM" id="SSF51989">
    <property type="entry name" value="Glycosyl hydrolases family 6, cellulases"/>
    <property type="match status" value="1"/>
</dbReference>
<evidence type="ECO:0000256" key="6">
    <source>
        <dbReference type="ARBA" id="ARBA00023295"/>
    </source>
</evidence>